<dbReference type="AlphaFoldDB" id="A0A2C6JU44"/>
<protein>
    <submittedName>
        <fullName evidence="1">Uncharacterized protein</fullName>
    </submittedName>
</protein>
<dbReference type="GeneID" id="94434438"/>
<dbReference type="VEuPathDB" id="ToxoDB:CSUI_011126"/>
<dbReference type="EMBL" id="MIGC01009801">
    <property type="protein sequence ID" value="PHJ15060.1"/>
    <property type="molecule type" value="Genomic_DNA"/>
</dbReference>
<proteinExistence type="predicted"/>
<dbReference type="RefSeq" id="XP_067916794.1">
    <property type="nucleotide sequence ID" value="XM_068071227.1"/>
</dbReference>
<evidence type="ECO:0000313" key="2">
    <source>
        <dbReference type="Proteomes" id="UP000221165"/>
    </source>
</evidence>
<dbReference type="Proteomes" id="UP000221165">
    <property type="component" value="Unassembled WGS sequence"/>
</dbReference>
<organism evidence="1 2">
    <name type="scientific">Cystoisospora suis</name>
    <dbReference type="NCBI Taxonomy" id="483139"/>
    <lineage>
        <taxon>Eukaryota</taxon>
        <taxon>Sar</taxon>
        <taxon>Alveolata</taxon>
        <taxon>Apicomplexa</taxon>
        <taxon>Conoidasida</taxon>
        <taxon>Coccidia</taxon>
        <taxon>Eucoccidiorida</taxon>
        <taxon>Eimeriorina</taxon>
        <taxon>Sarcocystidae</taxon>
        <taxon>Cystoisospora</taxon>
    </lineage>
</organism>
<accession>A0A2C6JU44</accession>
<evidence type="ECO:0000313" key="1">
    <source>
        <dbReference type="EMBL" id="PHJ15060.1"/>
    </source>
</evidence>
<reference evidence="1 2" key="1">
    <citation type="journal article" date="2017" name="Int. J. Parasitol.">
        <title>The genome of the protozoan parasite Cystoisospora suis and a reverse vaccinology approach to identify vaccine candidates.</title>
        <authorList>
            <person name="Palmieri N."/>
            <person name="Shrestha A."/>
            <person name="Ruttkowski B."/>
            <person name="Beck T."/>
            <person name="Vogl C."/>
            <person name="Tomley F."/>
            <person name="Blake D.P."/>
            <person name="Joachim A."/>
        </authorList>
    </citation>
    <scope>NUCLEOTIDE SEQUENCE [LARGE SCALE GENOMIC DNA]</scope>
    <source>
        <strain evidence="1 2">Wien I</strain>
    </source>
</reference>
<comment type="caution">
    <text evidence="1">The sequence shown here is derived from an EMBL/GenBank/DDBJ whole genome shotgun (WGS) entry which is preliminary data.</text>
</comment>
<keyword evidence="2" id="KW-1185">Reference proteome</keyword>
<sequence length="80" mass="9651">MRLSAFLFFSSLHRSLFKAKKAYTRKRRKRRRRGKRKDECSKFMISLLLGWIYSTLFLKSLETSVCVCIVLFECYLLGWM</sequence>
<gene>
    <name evidence="1" type="ORF">CSUI_011126</name>
</gene>
<name>A0A2C6JU44_9APIC</name>